<dbReference type="AlphaFoldDB" id="A0A120I926"/>
<evidence type="ECO:0000259" key="2">
    <source>
        <dbReference type="SMART" id="SM00014"/>
    </source>
</evidence>
<dbReference type="KEGG" id="asan:AWM72_01920"/>
<accession>A0A120I926</accession>
<feature type="transmembrane region" description="Helical" evidence="1">
    <location>
        <begin position="85"/>
        <end position="107"/>
    </location>
</feature>
<dbReference type="CDD" id="cd03392">
    <property type="entry name" value="PAP2_like_2"/>
    <property type="match status" value="1"/>
</dbReference>
<dbReference type="SMART" id="SM00014">
    <property type="entry name" value="acidPPc"/>
    <property type="match status" value="1"/>
</dbReference>
<dbReference type="EMBL" id="PKGY01000003">
    <property type="protein sequence ID" value="PKZ21679.1"/>
    <property type="molecule type" value="Genomic_DNA"/>
</dbReference>
<reference evidence="4 6" key="3">
    <citation type="submission" date="2017-12" db="EMBL/GenBank/DDBJ databases">
        <title>Phylogenetic diversity of female urinary microbiome.</title>
        <authorList>
            <person name="Thomas-White K."/>
            <person name="Wolfe A.J."/>
        </authorList>
    </citation>
    <scope>NUCLEOTIDE SEQUENCE [LARGE SCALE GENOMIC DNA]</scope>
    <source>
        <strain evidence="4 6">UMB0139</strain>
    </source>
</reference>
<name>A0A120I926_9LACT</name>
<feature type="transmembrane region" description="Helical" evidence="1">
    <location>
        <begin position="56"/>
        <end position="78"/>
    </location>
</feature>
<dbReference type="Proteomes" id="UP000069912">
    <property type="component" value="Chromosome"/>
</dbReference>
<evidence type="ECO:0000256" key="1">
    <source>
        <dbReference type="SAM" id="Phobius"/>
    </source>
</evidence>
<feature type="transmembrane region" description="Helical" evidence="1">
    <location>
        <begin position="127"/>
        <end position="150"/>
    </location>
</feature>
<evidence type="ECO:0000313" key="6">
    <source>
        <dbReference type="Proteomes" id="UP000234239"/>
    </source>
</evidence>
<keyword evidence="1" id="KW-1133">Transmembrane helix</keyword>
<organism evidence="3 5">
    <name type="scientific">Aerococcus sanguinicola</name>
    <dbReference type="NCBI Taxonomy" id="119206"/>
    <lineage>
        <taxon>Bacteria</taxon>
        <taxon>Bacillati</taxon>
        <taxon>Bacillota</taxon>
        <taxon>Bacilli</taxon>
        <taxon>Lactobacillales</taxon>
        <taxon>Aerococcaceae</taxon>
        <taxon>Aerococcus</taxon>
    </lineage>
</organism>
<dbReference type="PANTHER" id="PTHR14969">
    <property type="entry name" value="SPHINGOSINE-1-PHOSPHATE PHOSPHOHYDROLASE"/>
    <property type="match status" value="1"/>
</dbReference>
<dbReference type="InterPro" id="IPR000326">
    <property type="entry name" value="PAP2/HPO"/>
</dbReference>
<gene>
    <name evidence="3" type="ORF">AWM72_01920</name>
    <name evidence="4" type="ORF">CYJ28_07180</name>
</gene>
<dbReference type="OrthoDB" id="9789113at2"/>
<evidence type="ECO:0000313" key="5">
    <source>
        <dbReference type="Proteomes" id="UP000069912"/>
    </source>
</evidence>
<proteinExistence type="predicted"/>
<dbReference type="Gene3D" id="1.20.144.10">
    <property type="entry name" value="Phosphatidic acid phosphatase type 2/haloperoxidase"/>
    <property type="match status" value="2"/>
</dbReference>
<feature type="transmembrane region" description="Helical" evidence="1">
    <location>
        <begin position="157"/>
        <end position="175"/>
    </location>
</feature>
<dbReference type="RefSeq" id="WP_067972349.1">
    <property type="nucleotide sequence ID" value="NZ_CAJHKN010000005.1"/>
</dbReference>
<dbReference type="Pfam" id="PF01569">
    <property type="entry name" value="PAP2"/>
    <property type="match status" value="1"/>
</dbReference>
<dbReference type="EMBL" id="CP014160">
    <property type="protein sequence ID" value="AMB93593.1"/>
    <property type="molecule type" value="Genomic_DNA"/>
</dbReference>
<keyword evidence="1" id="KW-0472">Membrane</keyword>
<dbReference type="GeneID" id="92902827"/>
<protein>
    <submittedName>
        <fullName evidence="4">Phosphatase PAP2 family protein</fullName>
    </submittedName>
</protein>
<feature type="domain" description="Phosphatidic acid phosphatase type 2/haloperoxidase" evidence="2">
    <location>
        <begin position="88"/>
        <end position="200"/>
    </location>
</feature>
<dbReference type="PANTHER" id="PTHR14969:SF13">
    <property type="entry name" value="AT30094P"/>
    <property type="match status" value="1"/>
</dbReference>
<evidence type="ECO:0000313" key="4">
    <source>
        <dbReference type="EMBL" id="PKZ21679.1"/>
    </source>
</evidence>
<dbReference type="Proteomes" id="UP000234239">
    <property type="component" value="Unassembled WGS sequence"/>
</dbReference>
<keyword evidence="1" id="KW-0812">Transmembrane</keyword>
<evidence type="ECO:0000313" key="3">
    <source>
        <dbReference type="EMBL" id="AMB93593.1"/>
    </source>
</evidence>
<keyword evidence="5" id="KW-1185">Reference proteome</keyword>
<dbReference type="InterPro" id="IPR036938">
    <property type="entry name" value="PAP2/HPO_sf"/>
</dbReference>
<dbReference type="SUPFAM" id="SSF48317">
    <property type="entry name" value="Acid phosphatase/Vanadium-dependent haloperoxidase"/>
    <property type="match status" value="1"/>
</dbReference>
<reference evidence="5" key="2">
    <citation type="submission" date="2016-01" db="EMBL/GenBank/DDBJ databases">
        <title>Six Aerococcus type strain genome sequencing and assembly using PacBio and Illumina Hiseq.</title>
        <authorList>
            <person name="Carkaci D."/>
            <person name="Dargis R."/>
            <person name="Nielsen X.C."/>
            <person name="Skovgaard O."/>
            <person name="Fuursted K."/>
            <person name="Christensen J.J."/>
        </authorList>
    </citation>
    <scope>NUCLEOTIDE SEQUENCE [LARGE SCALE GENOMIC DNA]</scope>
    <source>
        <strain evidence="5">CCUG43001</strain>
    </source>
</reference>
<sequence length="214" mass="23797">MKTSYLWAAGLAGLPFLIILCLVATGNPALLAMDQAVNTALYGGHYPLLVPIIRAFTYLGDNYLQLTFIALLALWLLYKKEKQVALWLVLSNFLTISGINQLVKFLIQRPRPDLFDHLILVGGYSFPSGHSMGSVVFYGTLALTLVYLWPKHFKHPALLYSLVGLLSLALAWSRIFLGVHYFSDTLAGLSLGLTCLILAKAAMDRWVDERPQVE</sequence>
<reference evidence="3 5" key="1">
    <citation type="journal article" date="2016" name="Genome Announc.">
        <title>Complete Genome Sequences of Aerococcus christensenii CCUG 28831T, Aerococcus sanguinicola CCUG 43001T, Aerococcus urinae CCUG 36881T, Aerococcus urinaeequi CCUG 28094T, Aerococcus urinaehominis CCUG 42038 BT, and Aerococcus viridans CCUG 4311T.</title>
        <authorList>
            <person name="Carkaci D."/>
            <person name="Dargis R."/>
            <person name="Nielsen X.C."/>
            <person name="Skovgaard O."/>
            <person name="Fuursted K."/>
            <person name="Christensen J.J."/>
        </authorList>
    </citation>
    <scope>NUCLEOTIDE SEQUENCE [LARGE SCALE GENOMIC DNA]</scope>
    <source>
        <strain evidence="3 5">CCUG43001</strain>
    </source>
</reference>